<dbReference type="PANTHER" id="PTHR43289">
    <property type="entry name" value="MITOGEN-ACTIVATED PROTEIN KINASE KINASE KINASE 20-RELATED"/>
    <property type="match status" value="1"/>
</dbReference>
<dbReference type="PROSITE" id="PS00108">
    <property type="entry name" value="PROTEIN_KINASE_ST"/>
    <property type="match status" value="1"/>
</dbReference>
<evidence type="ECO:0000256" key="1">
    <source>
        <dbReference type="ARBA" id="ARBA00012513"/>
    </source>
</evidence>
<dbReference type="GO" id="GO:0004674">
    <property type="term" value="F:protein serine/threonine kinase activity"/>
    <property type="evidence" value="ECO:0007669"/>
    <property type="project" value="UniProtKB-KW"/>
</dbReference>
<keyword evidence="6" id="KW-0067">ATP-binding</keyword>
<dbReference type="OrthoDB" id="9786339at2"/>
<evidence type="ECO:0000256" key="5">
    <source>
        <dbReference type="ARBA" id="ARBA00022777"/>
    </source>
</evidence>
<dbReference type="Gene3D" id="1.10.510.10">
    <property type="entry name" value="Transferase(Phosphotransferase) domain 1"/>
    <property type="match status" value="1"/>
</dbReference>
<dbReference type="Proteomes" id="UP000650511">
    <property type="component" value="Unassembled WGS sequence"/>
</dbReference>
<accession>A0A8J3EWA5</accession>
<dbReference type="Gene3D" id="2.60.120.260">
    <property type="entry name" value="Galactose-binding domain-like"/>
    <property type="match status" value="1"/>
</dbReference>
<dbReference type="SMART" id="SM00220">
    <property type="entry name" value="S_TKc"/>
    <property type="match status" value="1"/>
</dbReference>
<reference evidence="10" key="1">
    <citation type="journal article" date="2014" name="Int. J. Syst. Evol. Microbiol.">
        <title>Complete genome sequence of Corynebacterium casei LMG S-19264T (=DSM 44701T), isolated from a smear-ripened cheese.</title>
        <authorList>
            <consortium name="US DOE Joint Genome Institute (JGI-PGF)"/>
            <person name="Walter F."/>
            <person name="Albersmeier A."/>
            <person name="Kalinowski J."/>
            <person name="Ruckert C."/>
        </authorList>
    </citation>
    <scope>NUCLEOTIDE SEQUENCE</scope>
    <source>
        <strain evidence="10">CGMCC 1.14988</strain>
    </source>
</reference>
<evidence type="ECO:0000256" key="3">
    <source>
        <dbReference type="ARBA" id="ARBA00022679"/>
    </source>
</evidence>
<dbReference type="InterPro" id="IPR008271">
    <property type="entry name" value="Ser/Thr_kinase_AS"/>
</dbReference>
<dbReference type="EMBL" id="BMHA01000001">
    <property type="protein sequence ID" value="GGI03174.1"/>
    <property type="molecule type" value="Genomic_DNA"/>
</dbReference>
<evidence type="ECO:0000313" key="11">
    <source>
        <dbReference type="Proteomes" id="UP000650511"/>
    </source>
</evidence>
<keyword evidence="5" id="KW-0418">Kinase</keyword>
<evidence type="ECO:0000256" key="6">
    <source>
        <dbReference type="ARBA" id="ARBA00022840"/>
    </source>
</evidence>
<keyword evidence="2" id="KW-0723">Serine/threonine-protein kinase</keyword>
<proteinExistence type="predicted"/>
<dbReference type="CDD" id="cd14014">
    <property type="entry name" value="STKc_PknB_like"/>
    <property type="match status" value="1"/>
</dbReference>
<evidence type="ECO:0000256" key="2">
    <source>
        <dbReference type="ARBA" id="ARBA00022527"/>
    </source>
</evidence>
<evidence type="ECO:0000256" key="8">
    <source>
        <dbReference type="SAM" id="MobiDB-lite"/>
    </source>
</evidence>
<dbReference type="Pfam" id="PF00069">
    <property type="entry name" value="Pkinase"/>
    <property type="match status" value="1"/>
</dbReference>
<dbReference type="PANTHER" id="PTHR43289:SF6">
    <property type="entry name" value="SERINE_THREONINE-PROTEIN KINASE NEKL-3"/>
    <property type="match status" value="1"/>
</dbReference>
<dbReference type="SUPFAM" id="SSF56112">
    <property type="entry name" value="Protein kinase-like (PK-like)"/>
    <property type="match status" value="1"/>
</dbReference>
<keyword evidence="7" id="KW-0675">Receptor</keyword>
<reference evidence="10" key="2">
    <citation type="submission" date="2020-09" db="EMBL/GenBank/DDBJ databases">
        <authorList>
            <person name="Sun Q."/>
            <person name="Zhou Y."/>
        </authorList>
    </citation>
    <scope>NUCLEOTIDE SEQUENCE</scope>
    <source>
        <strain evidence="10">CGMCC 1.14988</strain>
    </source>
</reference>
<sequence length="575" mass="61313">MWIRASADRELPDLGPHRHNEGYVVQQQRPERADPATHEDGDAPTVTGAASFDDVRAVATNGGGVVAPGEHRPWPDRSHVGGRYHLEEPIASGGAAIVWRAFDENLSRSVAIKLLHPHHATDPTVVERFERESRAAAQLNHPNAVRIYDTGRDDELVYLVMEHVDGPSLRDVLRDHGRLDPLVVAAIGEQVAAALGEAHAHGLVHRDVKPANILLASDGTVKVTDFGIAKALSGADATLTSPGTVVGTAAYVAPEQLEDANVDARADIYALGVVLYECLTGRPAFSGDTPTATAAMRLSYELMPPRQLVADVPRGLDDVVVRATRRDRVERYDDGATMAAALGELVPVKPSEVTAGLLADAQGREPSDPLPDDHRFSGPIPGTRREYATRLATAVTTSVVLTLVAVFVALSLRGGERPETAAAVEWRPTSAVVLDPSSPGAGDNAGEASRAIDGDLQTAWSTSTYADEGFEGLKEGVGLVIDLGEPVEVRNVVVQLVRGGVDVELYAAAELPPLEQGPTAWGNYRAAQADIRASQPFQLSPTNERYWLLWITGLSPNASGQFTAEISEVQFLGPS</sequence>
<dbReference type="FunFam" id="1.10.510.10:FF:000021">
    <property type="entry name" value="Serine/threonine protein kinase"/>
    <property type="match status" value="1"/>
</dbReference>
<dbReference type="InterPro" id="IPR011009">
    <property type="entry name" value="Kinase-like_dom_sf"/>
</dbReference>
<comment type="caution">
    <text evidence="10">The sequence shown here is derived from an EMBL/GenBank/DDBJ whole genome shotgun (WGS) entry which is preliminary data.</text>
</comment>
<dbReference type="Gene3D" id="3.30.200.20">
    <property type="entry name" value="Phosphorylase Kinase, domain 1"/>
    <property type="match status" value="1"/>
</dbReference>
<feature type="region of interest" description="Disordered" evidence="8">
    <location>
        <begin position="25"/>
        <end position="44"/>
    </location>
</feature>
<feature type="domain" description="Protein kinase" evidence="9">
    <location>
        <begin position="84"/>
        <end position="346"/>
    </location>
</feature>
<name>A0A8J3EWA5_9ACTN</name>
<evidence type="ECO:0000259" key="9">
    <source>
        <dbReference type="PROSITE" id="PS50011"/>
    </source>
</evidence>
<evidence type="ECO:0000256" key="7">
    <source>
        <dbReference type="ARBA" id="ARBA00023170"/>
    </source>
</evidence>
<dbReference type="EC" id="2.7.11.1" evidence="1"/>
<dbReference type="SUPFAM" id="SSF49785">
    <property type="entry name" value="Galactose-binding domain-like"/>
    <property type="match status" value="1"/>
</dbReference>
<dbReference type="PROSITE" id="PS50011">
    <property type="entry name" value="PROTEIN_KINASE_DOM"/>
    <property type="match status" value="1"/>
</dbReference>
<dbReference type="AlphaFoldDB" id="A0A8J3EWA5"/>
<protein>
    <recommendedName>
        <fullName evidence="1">non-specific serine/threonine protein kinase</fullName>
        <ecNumber evidence="1">2.7.11.1</ecNumber>
    </recommendedName>
</protein>
<dbReference type="InterPro" id="IPR008979">
    <property type="entry name" value="Galactose-bd-like_sf"/>
</dbReference>
<evidence type="ECO:0000313" key="10">
    <source>
        <dbReference type="EMBL" id="GGI03174.1"/>
    </source>
</evidence>
<gene>
    <name evidence="10" type="ORF">GCM10011354_02870</name>
</gene>
<keyword evidence="11" id="KW-1185">Reference proteome</keyword>
<dbReference type="InterPro" id="IPR000719">
    <property type="entry name" value="Prot_kinase_dom"/>
</dbReference>
<feature type="region of interest" description="Disordered" evidence="8">
    <location>
        <begin position="1"/>
        <end position="20"/>
    </location>
</feature>
<evidence type="ECO:0000256" key="4">
    <source>
        <dbReference type="ARBA" id="ARBA00022741"/>
    </source>
</evidence>
<feature type="compositionally biased region" description="Basic and acidic residues" evidence="8">
    <location>
        <begin position="29"/>
        <end position="41"/>
    </location>
</feature>
<dbReference type="GO" id="GO:0005524">
    <property type="term" value="F:ATP binding"/>
    <property type="evidence" value="ECO:0007669"/>
    <property type="project" value="UniProtKB-KW"/>
</dbReference>
<keyword evidence="4" id="KW-0547">Nucleotide-binding</keyword>
<keyword evidence="3" id="KW-0808">Transferase</keyword>
<organism evidence="10 11">
    <name type="scientific">Egicoccus halophilus</name>
    <dbReference type="NCBI Taxonomy" id="1670830"/>
    <lineage>
        <taxon>Bacteria</taxon>
        <taxon>Bacillati</taxon>
        <taxon>Actinomycetota</taxon>
        <taxon>Nitriliruptoria</taxon>
        <taxon>Egicoccales</taxon>
        <taxon>Egicoccaceae</taxon>
        <taxon>Egicoccus</taxon>
    </lineage>
</organism>